<feature type="domain" description="Glycosyl transferase family 28 C-terminal" evidence="5">
    <location>
        <begin position="204"/>
        <end position="305"/>
    </location>
</feature>
<dbReference type="GO" id="GO:0016491">
    <property type="term" value="F:oxidoreductase activity"/>
    <property type="evidence" value="ECO:0007669"/>
    <property type="project" value="UniProtKB-KW"/>
</dbReference>
<gene>
    <name evidence="7" type="ORF">J2Z35_002216</name>
</gene>
<comment type="subcellular location">
    <subcellularLocation>
        <location evidence="1">Membrane</location>
    </subcellularLocation>
</comment>
<proteinExistence type="inferred from homology"/>
<dbReference type="PANTHER" id="PTHR43025">
    <property type="entry name" value="MONOGALACTOSYLDIACYLGLYCEROL SYNTHASE"/>
    <property type="match status" value="1"/>
</dbReference>
<evidence type="ECO:0000259" key="5">
    <source>
        <dbReference type="Pfam" id="PF04101"/>
    </source>
</evidence>
<dbReference type="GO" id="GO:0016757">
    <property type="term" value="F:glycosyltransferase activity"/>
    <property type="evidence" value="ECO:0007669"/>
    <property type="project" value="UniProtKB-KW"/>
</dbReference>
<accession>A0ABS4KKY7</accession>
<dbReference type="Pfam" id="PF04101">
    <property type="entry name" value="Glyco_tran_28_C"/>
    <property type="match status" value="1"/>
</dbReference>
<keyword evidence="4 7" id="KW-0808">Transferase</keyword>
<dbReference type="SUPFAM" id="SSF53756">
    <property type="entry name" value="UDP-Glycosyltransferase/glycogen phosphorylase"/>
    <property type="match status" value="1"/>
</dbReference>
<keyword evidence="8" id="KW-1185">Reference proteome</keyword>
<dbReference type="EMBL" id="JAGGLI010000028">
    <property type="protein sequence ID" value="MBP2028415.1"/>
    <property type="molecule type" value="Genomic_DNA"/>
</dbReference>
<evidence type="ECO:0000256" key="1">
    <source>
        <dbReference type="ARBA" id="ARBA00004370"/>
    </source>
</evidence>
<evidence type="ECO:0000313" key="7">
    <source>
        <dbReference type="EMBL" id="MBP2028415.1"/>
    </source>
</evidence>
<protein>
    <submittedName>
        <fullName evidence="7">Processive 1,2-diacylglycerol beta-glucosyltransferase</fullName>
        <ecNumber evidence="7">2.4.1.315</ecNumber>
    </submittedName>
</protein>
<dbReference type="InterPro" id="IPR050519">
    <property type="entry name" value="Glycosyltransf_28_UgtP"/>
</dbReference>
<dbReference type="Pfam" id="PF06925">
    <property type="entry name" value="MGDG_synth"/>
    <property type="match status" value="1"/>
</dbReference>
<dbReference type="RefSeq" id="WP_209661466.1">
    <property type="nucleotide sequence ID" value="NZ_JAGGLI010000028.1"/>
</dbReference>
<feature type="domain" description="Diacylglycerol glucosyltransferase N-terminal" evidence="6">
    <location>
        <begin position="16"/>
        <end position="180"/>
    </location>
</feature>
<sequence>MKKKILILSASTGGGHNRAARAIEEELSKLDIDCEIIDSLKFVSKVVDKVISTGYEKSALYTPKAYGQMYKFSDTDIVRKGMDKNLILKYMTSRLEKLLKEKRPDGVIGTHPFPVMALSKLKEKNEMHIPLYSVITDYTIHSAHVAKEVDGYIVGDEYVKSLLEYSDVPNSKIYPYGIPIERRFLDPVDSLAFKKDLGLNDKFTVLLMGGSFGAGNITDVLKDLISIKENIQIIIVCGRNTSLLLKVTKFLKTHNVHEKEIIVMGFTEKMNALMSISDCIITKPGGLTTTECILKEVPMIVPFYIPGQEKENLAFLLNNGLAVKPEKNLNLEVIIKTFMADPSKLERIKASMRFCKKEDSARKIALLLEEKTKNI</sequence>
<evidence type="ECO:0000256" key="4">
    <source>
        <dbReference type="ARBA" id="ARBA00022679"/>
    </source>
</evidence>
<dbReference type="Gene3D" id="3.40.50.2000">
    <property type="entry name" value="Glycogen Phosphorylase B"/>
    <property type="match status" value="1"/>
</dbReference>
<comment type="caution">
    <text evidence="7">The sequence shown here is derived from an EMBL/GenBank/DDBJ whole genome shotgun (WGS) entry which is preliminary data.</text>
</comment>
<evidence type="ECO:0000259" key="6">
    <source>
        <dbReference type="Pfam" id="PF06925"/>
    </source>
</evidence>
<evidence type="ECO:0000313" key="8">
    <source>
        <dbReference type="Proteomes" id="UP001314903"/>
    </source>
</evidence>
<evidence type="ECO:0000256" key="2">
    <source>
        <dbReference type="ARBA" id="ARBA00006962"/>
    </source>
</evidence>
<reference evidence="7 8" key="1">
    <citation type="submission" date="2021-03" db="EMBL/GenBank/DDBJ databases">
        <title>Genomic Encyclopedia of Type Strains, Phase IV (KMG-IV): sequencing the most valuable type-strain genomes for metagenomic binning, comparative biology and taxonomic classification.</title>
        <authorList>
            <person name="Goeker M."/>
        </authorList>
    </citation>
    <scope>NUCLEOTIDE SEQUENCE [LARGE SCALE GENOMIC DNA]</scope>
    <source>
        <strain evidence="7 8">DSM 27512</strain>
    </source>
</reference>
<dbReference type="EC" id="2.4.1.315" evidence="7"/>
<dbReference type="Proteomes" id="UP001314903">
    <property type="component" value="Unassembled WGS sequence"/>
</dbReference>
<evidence type="ECO:0000256" key="3">
    <source>
        <dbReference type="ARBA" id="ARBA00022676"/>
    </source>
</evidence>
<dbReference type="InterPro" id="IPR007235">
    <property type="entry name" value="Glyco_trans_28_C"/>
</dbReference>
<comment type="similarity">
    <text evidence="2">Belongs to the glycosyltransferase 28 family.</text>
</comment>
<keyword evidence="3 7" id="KW-0328">Glycosyltransferase</keyword>
<dbReference type="InterPro" id="IPR009695">
    <property type="entry name" value="Diacylglyc_glucosyltr_N"/>
</dbReference>
<name>A0ABS4KKY7_9FIRM</name>
<dbReference type="PANTHER" id="PTHR43025:SF3">
    <property type="entry name" value="MONOGALACTOSYLDIACYLGLYCEROL SYNTHASE 1, CHLOROPLASTIC"/>
    <property type="match status" value="1"/>
</dbReference>
<organism evidence="7 8">
    <name type="scientific">Acetoanaerobium pronyense</name>
    <dbReference type="NCBI Taxonomy" id="1482736"/>
    <lineage>
        <taxon>Bacteria</taxon>
        <taxon>Bacillati</taxon>
        <taxon>Bacillota</taxon>
        <taxon>Clostridia</taxon>
        <taxon>Peptostreptococcales</taxon>
        <taxon>Filifactoraceae</taxon>
        <taxon>Acetoanaerobium</taxon>
    </lineage>
</organism>
<keyword evidence="7" id="KW-0560">Oxidoreductase</keyword>